<dbReference type="RefSeq" id="WP_071363215.1">
    <property type="nucleotide sequence ID" value="NZ_JRYB01000001.1"/>
</dbReference>
<dbReference type="InterPro" id="IPR017734">
    <property type="entry name" value="T6SS_SciN"/>
</dbReference>
<evidence type="ECO:0000313" key="2">
    <source>
        <dbReference type="Proteomes" id="UP000180246"/>
    </source>
</evidence>
<evidence type="ECO:0000313" key="1">
    <source>
        <dbReference type="EMBL" id="OIJ42909.1"/>
    </source>
</evidence>
<reference evidence="1 2" key="1">
    <citation type="submission" date="2014-10" db="EMBL/GenBank/DDBJ databases">
        <authorList>
            <person name="Seo M.-J."/>
            <person name="Seok Y.J."/>
            <person name="Cha I.-T."/>
        </authorList>
    </citation>
    <scope>NUCLEOTIDE SEQUENCE [LARGE SCALE GENOMIC DNA]</scope>
    <source>
        <strain evidence="1 2">NEU</strain>
    </source>
</reference>
<dbReference type="PANTHER" id="PTHR37625:SF4">
    <property type="entry name" value="OUTER MEMBRANE LIPOPROTEIN"/>
    <property type="match status" value="1"/>
</dbReference>
<dbReference type="Pfam" id="PF12790">
    <property type="entry name" value="T6SS-SciN"/>
    <property type="match status" value="1"/>
</dbReference>
<gene>
    <name evidence="1" type="ORF">LO55_4600</name>
</gene>
<dbReference type="InterPro" id="IPR038706">
    <property type="entry name" value="Type_VI_SciN-like_sf"/>
</dbReference>
<accession>A0A1S2ND51</accession>
<organism evidence="1 2">
    <name type="scientific">Massilia timonae</name>
    <dbReference type="NCBI Taxonomy" id="47229"/>
    <lineage>
        <taxon>Bacteria</taxon>
        <taxon>Pseudomonadati</taxon>
        <taxon>Pseudomonadota</taxon>
        <taxon>Betaproteobacteria</taxon>
        <taxon>Burkholderiales</taxon>
        <taxon>Oxalobacteraceae</taxon>
        <taxon>Telluria group</taxon>
        <taxon>Massilia</taxon>
    </lineage>
</organism>
<dbReference type="AlphaFoldDB" id="A0A1S2ND51"/>
<sequence>MGTPNPFKLPVVVIAPAIVLTTALAGCGGAALAPLASVALEAAGLRKPAELPESQKPPRNVPLKLHAATRLNVDARGQPLALAVRLYKLRQKDAFEGAPYATFLDPRLERESLGADLVEVREIMLVPGQRYEVTEKVAREAGHVGIVALFHTPAAGRWRTAVSSLDAERDGLNVGLHACAMSVGSASAKDGASALGSVRCQ</sequence>
<comment type="caution">
    <text evidence="1">The sequence shown here is derived from an EMBL/GenBank/DDBJ whole genome shotgun (WGS) entry which is preliminary data.</text>
</comment>
<dbReference type="PANTHER" id="PTHR37625">
    <property type="entry name" value="OUTER MEMBRANE LIPOPROTEIN-RELATED"/>
    <property type="match status" value="1"/>
</dbReference>
<protein>
    <submittedName>
        <fullName evidence="1">Type VI secretion lipofamily protein</fullName>
    </submittedName>
</protein>
<dbReference type="Gene3D" id="2.60.40.4150">
    <property type="entry name" value="Type VI secretion system, lipoprotein SciN"/>
    <property type="match status" value="1"/>
</dbReference>
<dbReference type="EMBL" id="JRYB01000001">
    <property type="protein sequence ID" value="OIJ42909.1"/>
    <property type="molecule type" value="Genomic_DNA"/>
</dbReference>
<name>A0A1S2ND51_9BURK</name>
<dbReference type="Proteomes" id="UP000180246">
    <property type="component" value="Unassembled WGS sequence"/>
</dbReference>
<dbReference type="NCBIfam" id="TIGR03352">
    <property type="entry name" value="VI_chp_3"/>
    <property type="match status" value="1"/>
</dbReference>
<proteinExistence type="predicted"/>